<evidence type="ECO:0000256" key="10">
    <source>
        <dbReference type="RuleBase" id="RU000384"/>
    </source>
</evidence>
<dbReference type="AlphaFoldDB" id="A0A094ZXA3"/>
<dbReference type="InterPro" id="IPR027302">
    <property type="entry name" value="Gln_synth_N_conserv_site"/>
</dbReference>
<dbReference type="GO" id="GO:0005524">
    <property type="term" value="F:ATP binding"/>
    <property type="evidence" value="ECO:0007669"/>
    <property type="project" value="UniProtKB-KW"/>
</dbReference>
<keyword evidence="7 11" id="KW-0067">ATP-binding</keyword>
<dbReference type="SMART" id="SM01230">
    <property type="entry name" value="Gln-synt_C"/>
    <property type="match status" value="1"/>
</dbReference>
<dbReference type="PANTHER" id="PTHR20852">
    <property type="entry name" value="GLUTAMINE SYNTHETASE"/>
    <property type="match status" value="1"/>
</dbReference>
<evidence type="ECO:0000256" key="11">
    <source>
        <dbReference type="RuleBase" id="RU004356"/>
    </source>
</evidence>
<evidence type="ECO:0000256" key="4">
    <source>
        <dbReference type="ARBA" id="ARBA00022490"/>
    </source>
</evidence>
<comment type="similarity">
    <text evidence="2 9 10">Belongs to the glutamine synthetase family.</text>
</comment>
<dbReference type="SUPFAM" id="SSF55931">
    <property type="entry name" value="Glutamine synthetase/guanido kinase"/>
    <property type="match status" value="2"/>
</dbReference>
<dbReference type="Pfam" id="PF03951">
    <property type="entry name" value="Gln-synt_N"/>
    <property type="match status" value="1"/>
</dbReference>
<evidence type="ECO:0000256" key="8">
    <source>
        <dbReference type="ARBA" id="ARBA00049436"/>
    </source>
</evidence>
<evidence type="ECO:0000256" key="2">
    <source>
        <dbReference type="ARBA" id="ARBA00009897"/>
    </source>
</evidence>
<dbReference type="GO" id="GO:0004356">
    <property type="term" value="F:glutamine synthetase activity"/>
    <property type="evidence" value="ECO:0007669"/>
    <property type="project" value="UniProtKB-EC"/>
</dbReference>
<dbReference type="EMBL" id="KL251113">
    <property type="protein sequence ID" value="KGB38992.1"/>
    <property type="molecule type" value="Genomic_DNA"/>
</dbReference>
<dbReference type="InterPro" id="IPR008147">
    <property type="entry name" value="Gln_synt_N"/>
</dbReference>
<comment type="catalytic activity">
    <reaction evidence="8 11">
        <text>L-glutamate + NH4(+) + ATP = L-glutamine + ADP + phosphate + H(+)</text>
        <dbReference type="Rhea" id="RHEA:16169"/>
        <dbReference type="ChEBI" id="CHEBI:15378"/>
        <dbReference type="ChEBI" id="CHEBI:28938"/>
        <dbReference type="ChEBI" id="CHEBI:29985"/>
        <dbReference type="ChEBI" id="CHEBI:30616"/>
        <dbReference type="ChEBI" id="CHEBI:43474"/>
        <dbReference type="ChEBI" id="CHEBI:58359"/>
        <dbReference type="ChEBI" id="CHEBI:456216"/>
        <dbReference type="EC" id="6.3.1.2"/>
    </reaction>
</comment>
<dbReference type="InterPro" id="IPR008146">
    <property type="entry name" value="Gln_synth_cat_dom"/>
</dbReference>
<dbReference type="Gene3D" id="3.10.20.70">
    <property type="entry name" value="Glutamine synthetase, N-terminal domain"/>
    <property type="match status" value="1"/>
</dbReference>
<evidence type="ECO:0000256" key="7">
    <source>
        <dbReference type="ARBA" id="ARBA00022840"/>
    </source>
</evidence>
<evidence type="ECO:0000256" key="6">
    <source>
        <dbReference type="ARBA" id="ARBA00022741"/>
    </source>
</evidence>
<evidence type="ECO:0000256" key="5">
    <source>
        <dbReference type="ARBA" id="ARBA00022598"/>
    </source>
</evidence>
<dbReference type="EC" id="6.3.1.2" evidence="3 11"/>
<dbReference type="STRING" id="6185.A0A094ZXA3"/>
<dbReference type="InterPro" id="IPR050292">
    <property type="entry name" value="Glutamine_Synthetase"/>
</dbReference>
<dbReference type="FunFam" id="3.10.20.70:FF:000004">
    <property type="entry name" value="Glutamine synthetase"/>
    <property type="match status" value="1"/>
</dbReference>
<dbReference type="SUPFAM" id="SSF54368">
    <property type="entry name" value="Glutamine synthetase, N-terminal domain"/>
    <property type="match status" value="1"/>
</dbReference>
<proteinExistence type="inferred from homology"/>
<protein>
    <recommendedName>
        <fullName evidence="3 11">Glutamine synthetase</fullName>
        <ecNumber evidence="3 11">6.3.1.2</ecNumber>
    </recommendedName>
</protein>
<name>A0A094ZXA3_SCHHA</name>
<gene>
    <name evidence="13" type="ORF">MS3_07403</name>
</gene>
<dbReference type="Pfam" id="PF00120">
    <property type="entry name" value="Gln-synt_C"/>
    <property type="match status" value="1"/>
</dbReference>
<comment type="subcellular location">
    <subcellularLocation>
        <location evidence="1">Cytoplasm</location>
    </subcellularLocation>
</comment>
<dbReference type="GO" id="GO:0005737">
    <property type="term" value="C:cytoplasm"/>
    <property type="evidence" value="ECO:0007669"/>
    <property type="project" value="UniProtKB-SubCell"/>
</dbReference>
<accession>A0A094ZXA3</accession>
<dbReference type="PROSITE" id="PS00181">
    <property type="entry name" value="GLNA_ATP"/>
    <property type="match status" value="1"/>
</dbReference>
<keyword evidence="5 11" id="KW-0436">Ligase</keyword>
<evidence type="ECO:0000256" key="12">
    <source>
        <dbReference type="SAM" id="MobiDB-lite"/>
    </source>
</evidence>
<keyword evidence="6 11" id="KW-0547">Nucleotide-binding</keyword>
<dbReference type="InterPro" id="IPR027303">
    <property type="entry name" value="Gln_synth_gly_rich_site"/>
</dbReference>
<dbReference type="GO" id="GO:0006542">
    <property type="term" value="P:glutamine biosynthetic process"/>
    <property type="evidence" value="ECO:0007669"/>
    <property type="project" value="InterPro"/>
</dbReference>
<dbReference type="Gene3D" id="3.30.590.10">
    <property type="entry name" value="Glutamine synthetase/guanido kinase, catalytic domain"/>
    <property type="match status" value="1"/>
</dbReference>
<dbReference type="PROSITE" id="PS00180">
    <property type="entry name" value="GLNA_1"/>
    <property type="match status" value="1"/>
</dbReference>
<dbReference type="PANTHER" id="PTHR20852:SF57">
    <property type="entry name" value="GLUTAMINE SYNTHETASE 2 CYTOPLASMIC"/>
    <property type="match status" value="1"/>
</dbReference>
<evidence type="ECO:0000256" key="3">
    <source>
        <dbReference type="ARBA" id="ARBA00012937"/>
    </source>
</evidence>
<dbReference type="FunFam" id="3.30.590.10:FF:000011">
    <property type="entry name" value="Glutamine synthetase"/>
    <property type="match status" value="2"/>
</dbReference>
<dbReference type="PROSITE" id="PS51987">
    <property type="entry name" value="GS_CATALYTIC"/>
    <property type="match status" value="1"/>
</dbReference>
<reference evidence="13" key="1">
    <citation type="journal article" date="2012" name="Nat. Genet.">
        <title>Whole-genome sequence of Schistosoma haematobium.</title>
        <authorList>
            <person name="Young N.D."/>
            <person name="Jex A.R."/>
            <person name="Li B."/>
            <person name="Liu S."/>
            <person name="Yang L."/>
            <person name="Xiong Z."/>
            <person name="Li Y."/>
            <person name="Cantacessi C."/>
            <person name="Hall R.S."/>
            <person name="Xu X."/>
            <person name="Chen F."/>
            <person name="Wu X."/>
            <person name="Zerlotini A."/>
            <person name="Oliveira G."/>
            <person name="Hofmann A."/>
            <person name="Zhang G."/>
            <person name="Fang X."/>
            <person name="Kang Y."/>
            <person name="Campbell B.E."/>
            <person name="Loukas A."/>
            <person name="Ranganathan S."/>
            <person name="Rollinson D."/>
            <person name="Rinaldi G."/>
            <person name="Brindley P.J."/>
            <person name="Yang H."/>
            <person name="Wang J."/>
            <person name="Wang J."/>
            <person name="Gasser R.B."/>
        </authorList>
    </citation>
    <scope>NUCLEOTIDE SEQUENCE [LARGE SCALE GENOMIC DNA]</scope>
</reference>
<feature type="region of interest" description="Disordered" evidence="12">
    <location>
        <begin position="349"/>
        <end position="369"/>
    </location>
</feature>
<keyword evidence="4" id="KW-0963">Cytoplasm</keyword>
<sequence>MPLTSRSPYDSKTLLAKYYDLPQPDDKIQVMYVWIDGSGENLRCKTMTLQEEPKVPEDCPIWNFDGSSTGQAEGSNSDVYLKPCAMFRDPFRGGKNKLVLCETYNYDKKPHVSNHRYLCNLVMEKAKSHQPWFGIEQEYALLDIDGYPLQWPKNGFPPPQGPYYCSVGAGKALGRDIPEALYRACMYAGVKICGSNAEVMPSQDFCGFTLFVTITFTSSDTASVGHAVRDVKVKKEVTAPSVGQRKLSIYKSWEFQVGPCEGVSAGDHLWMARFILHRVAEDFGVIVSLDPKPMPGNWNGSGAHTNYSTQAMRDPKSGLQAIEDAIEKLSHKHMEHIQCYDPKHGLDNQRRLTGSHETSSINDFSSGVANRGSSIRIPRQVAENGCGYLEDRRPSSNCDPYMVTRMLVETTCL</sequence>
<dbReference type="InterPro" id="IPR036651">
    <property type="entry name" value="Gln_synt_N_sf"/>
</dbReference>
<dbReference type="PROSITE" id="PS51986">
    <property type="entry name" value="GS_BETA_GRASP"/>
    <property type="match status" value="1"/>
</dbReference>
<organism evidence="13">
    <name type="scientific">Schistosoma haematobium</name>
    <name type="common">Blood fluke</name>
    <dbReference type="NCBI Taxonomy" id="6185"/>
    <lineage>
        <taxon>Eukaryota</taxon>
        <taxon>Metazoa</taxon>
        <taxon>Spiralia</taxon>
        <taxon>Lophotrochozoa</taxon>
        <taxon>Platyhelminthes</taxon>
        <taxon>Trematoda</taxon>
        <taxon>Digenea</taxon>
        <taxon>Strigeidida</taxon>
        <taxon>Schistosomatoidea</taxon>
        <taxon>Schistosomatidae</taxon>
        <taxon>Schistosoma</taxon>
    </lineage>
</organism>
<evidence type="ECO:0000256" key="9">
    <source>
        <dbReference type="PROSITE-ProRule" id="PRU01330"/>
    </source>
</evidence>
<evidence type="ECO:0000256" key="1">
    <source>
        <dbReference type="ARBA" id="ARBA00004496"/>
    </source>
</evidence>
<evidence type="ECO:0000313" key="13">
    <source>
        <dbReference type="EMBL" id="KGB38992.1"/>
    </source>
</evidence>
<dbReference type="InterPro" id="IPR014746">
    <property type="entry name" value="Gln_synth/guanido_kin_cat_dom"/>
</dbReference>
<feature type="compositionally biased region" description="Polar residues" evidence="12">
    <location>
        <begin position="351"/>
        <end position="369"/>
    </location>
</feature>